<organism evidence="1 2">
    <name type="scientific">Xanthomonas cerealis pv. cerealis</name>
    <dbReference type="NCBI Taxonomy" id="152263"/>
    <lineage>
        <taxon>Bacteria</taxon>
        <taxon>Pseudomonadati</taxon>
        <taxon>Pseudomonadota</taxon>
        <taxon>Gammaproteobacteria</taxon>
        <taxon>Lysobacterales</taxon>
        <taxon>Lysobacteraceae</taxon>
        <taxon>Xanthomonas</taxon>
        <taxon>Xanthomonas translucens group</taxon>
        <taxon>Xanthomonas cerealis</taxon>
    </lineage>
</organism>
<reference evidence="1 2" key="1">
    <citation type="submission" date="2019-03" db="EMBL/GenBank/DDBJ databases">
        <title>Tal1 in Xanthomonas translucens pv. cerealis Contributes to Virulence in Bacterial Leaf Streak of Wheat.</title>
        <authorList>
            <person name="Shah S.M.A."/>
            <person name="Haq F."/>
            <person name="Ma W."/>
            <person name="Xu X."/>
            <person name="Wang S."/>
            <person name="Xu Z."/>
            <person name="Zou L."/>
            <person name="Zhu B."/>
            <person name="Chen G."/>
        </authorList>
    </citation>
    <scope>NUCLEOTIDE SEQUENCE [LARGE SCALE GENOMIC DNA]</scope>
    <source>
        <strain evidence="1 2">01</strain>
    </source>
</reference>
<accession>A0A514EFY0</accession>
<gene>
    <name evidence="1" type="ORF">E4A48_15720</name>
</gene>
<keyword evidence="2" id="KW-1185">Reference proteome</keyword>
<protein>
    <submittedName>
        <fullName evidence="1">Uncharacterized protein</fullName>
    </submittedName>
</protein>
<dbReference type="Proteomes" id="UP000319349">
    <property type="component" value="Chromosome"/>
</dbReference>
<evidence type="ECO:0000313" key="2">
    <source>
        <dbReference type="Proteomes" id="UP000319349"/>
    </source>
</evidence>
<dbReference type="AlphaFoldDB" id="A0A514EFY0"/>
<evidence type="ECO:0000313" key="1">
    <source>
        <dbReference type="EMBL" id="QDI04940.1"/>
    </source>
</evidence>
<proteinExistence type="predicted"/>
<dbReference type="EMBL" id="CP038228">
    <property type="protein sequence ID" value="QDI04940.1"/>
    <property type="molecule type" value="Genomic_DNA"/>
</dbReference>
<sequence length="59" mass="6300">MLDAIAALQPLLRSDPASGTRIVLQAERARAEGVDVASVLVADDIALSDAKQLRSNDRR</sequence>
<dbReference type="RefSeq" id="WP_039008238.1">
    <property type="nucleotide sequence ID" value="NZ_CM003052.1"/>
</dbReference>
<name>A0A514EFY0_9XANT</name>